<dbReference type="RefSeq" id="WP_150590650.1">
    <property type="nucleotide sequence ID" value="NZ_CABPSH010000010.1"/>
</dbReference>
<dbReference type="Proteomes" id="UP000400981">
    <property type="component" value="Unassembled WGS sequence"/>
</dbReference>
<keyword evidence="1" id="KW-0812">Transmembrane</keyword>
<evidence type="ECO:0000313" key="3">
    <source>
        <dbReference type="Proteomes" id="UP000400981"/>
    </source>
</evidence>
<dbReference type="EMBL" id="CABPSH010000010">
    <property type="protein sequence ID" value="VVE29020.1"/>
    <property type="molecule type" value="Genomic_DNA"/>
</dbReference>
<dbReference type="AlphaFoldDB" id="A0A5E4WYG7"/>
<reference evidence="2 3" key="1">
    <citation type="submission" date="2019-08" db="EMBL/GenBank/DDBJ databases">
        <authorList>
            <person name="Peeters C."/>
        </authorList>
    </citation>
    <scope>NUCLEOTIDE SEQUENCE [LARGE SCALE GENOMIC DNA]</scope>
    <source>
        <strain evidence="2 3">LMG 31012</strain>
    </source>
</reference>
<name>A0A5E4WYG7_9BURK</name>
<keyword evidence="3" id="KW-1185">Reference proteome</keyword>
<keyword evidence="1" id="KW-1133">Transmembrane helix</keyword>
<evidence type="ECO:0008006" key="4">
    <source>
        <dbReference type="Google" id="ProtNLM"/>
    </source>
</evidence>
<feature type="transmembrane region" description="Helical" evidence="1">
    <location>
        <begin position="12"/>
        <end position="33"/>
    </location>
</feature>
<feature type="transmembrane region" description="Helical" evidence="1">
    <location>
        <begin position="45"/>
        <end position="66"/>
    </location>
</feature>
<keyword evidence="1" id="KW-0472">Membrane</keyword>
<accession>A0A5E4WYG7</accession>
<protein>
    <recommendedName>
        <fullName evidence="4">Transmembrane protein</fullName>
    </recommendedName>
</protein>
<evidence type="ECO:0000313" key="2">
    <source>
        <dbReference type="EMBL" id="VVE29020.1"/>
    </source>
</evidence>
<organism evidence="2 3">
    <name type="scientific">Pandoraea eparura</name>
    <dbReference type="NCBI Taxonomy" id="2508291"/>
    <lineage>
        <taxon>Bacteria</taxon>
        <taxon>Pseudomonadati</taxon>
        <taxon>Pseudomonadota</taxon>
        <taxon>Betaproteobacteria</taxon>
        <taxon>Burkholderiales</taxon>
        <taxon>Burkholderiaceae</taxon>
        <taxon>Pandoraea</taxon>
    </lineage>
</organism>
<gene>
    <name evidence="2" type="ORF">PEP31012_03569</name>
</gene>
<sequence length="209" mass="23043">MNKVSKSVIVDGRAVLLVALGMLLGVVVAYIWPWKTLIVGQTKDWVDMATAIGTVGAVVAAVGIALRDARWRHEAKESEAIIAWGLVSDELRVKGDDLREVLSAFVRDTDRAKRSRESYQVAKRVSSDLALTIPHEMLIKLASLPGGRGGYIAGVVGLFPSIRRLLESYVDTLGEHDVYVVRTMAISKIEQALRNIEVVFRDATDTRMR</sequence>
<proteinExistence type="predicted"/>
<evidence type="ECO:0000256" key="1">
    <source>
        <dbReference type="SAM" id="Phobius"/>
    </source>
</evidence>